<feature type="chain" id="PRO_5047535316" evidence="2">
    <location>
        <begin position="20"/>
        <end position="398"/>
    </location>
</feature>
<dbReference type="RefSeq" id="WP_303305511.1">
    <property type="nucleotide sequence ID" value="NZ_JAODOP010000004.1"/>
</dbReference>
<feature type="domain" description="Secretion system C-terminal sorting" evidence="3">
    <location>
        <begin position="332"/>
        <end position="396"/>
    </location>
</feature>
<evidence type="ECO:0000313" key="5">
    <source>
        <dbReference type="Proteomes" id="UP001337305"/>
    </source>
</evidence>
<evidence type="ECO:0000256" key="1">
    <source>
        <dbReference type="ARBA" id="ARBA00022729"/>
    </source>
</evidence>
<organism evidence="4 5">
    <name type="scientific">Flavivirga spongiicola</name>
    <dbReference type="NCBI Taxonomy" id="421621"/>
    <lineage>
        <taxon>Bacteria</taxon>
        <taxon>Pseudomonadati</taxon>
        <taxon>Bacteroidota</taxon>
        <taxon>Flavobacteriia</taxon>
        <taxon>Flavobacteriales</taxon>
        <taxon>Flavobacteriaceae</taxon>
        <taxon>Flavivirga</taxon>
    </lineage>
</organism>
<name>A0ABU7XQZ3_9FLAO</name>
<comment type="caution">
    <text evidence="4">The sequence shown here is derived from an EMBL/GenBank/DDBJ whole genome shotgun (WGS) entry which is preliminary data.</text>
</comment>
<accession>A0ABU7XQZ3</accession>
<proteinExistence type="predicted"/>
<sequence>MKKITILCSLLIAVCSISAQTTTFDWDTAPIDTGATVTETIDGITLTVSDALDLTFGGLGDALGTTGNVVVLVGTAPPSLPIDTSITFTFSEPVDFESIRAVDAAIFDGSDIDFTFTPTGGSNTTEIVTITGGAATVNLNWTNVTSFTVESSGSWFVFDDLVITRTTPLPITFDWDTAPIDTGATVTETIDGVTLTVSDALDLTFGGLGDALGTTGNVVVLVGTAPPSLPIDTSITFTFSEPVDFESIRAVDAAIFDGSDIDFTFTPTGGSNTTEIVTITGGAATVNLNWTNVTSFTVESSGSWFVFDDLSILKTSFLLSTEQDYKSHKAVVYPNPVQDILNIKNASDLKSIDLYNSLGQRVLQSNQKSIDMSHLSKGLYFLKIQTSQGTETKRIIKK</sequence>
<reference evidence="4 5" key="1">
    <citation type="submission" date="2022-09" db="EMBL/GenBank/DDBJ databases">
        <title>Genome sequencing of Flavivirga sp. MEBiC05379.</title>
        <authorList>
            <person name="Oh H.-M."/>
            <person name="Kwon K.K."/>
            <person name="Park M.J."/>
            <person name="Yang S.-H."/>
        </authorList>
    </citation>
    <scope>NUCLEOTIDE SEQUENCE [LARGE SCALE GENOMIC DNA]</scope>
    <source>
        <strain evidence="4 5">MEBiC05379</strain>
    </source>
</reference>
<dbReference type="EMBL" id="JAODOP010000004">
    <property type="protein sequence ID" value="MEF3833162.1"/>
    <property type="molecule type" value="Genomic_DNA"/>
</dbReference>
<protein>
    <submittedName>
        <fullName evidence="4">T9SS type A sorting domain-containing protein</fullName>
    </submittedName>
</protein>
<evidence type="ECO:0000259" key="3">
    <source>
        <dbReference type="Pfam" id="PF18962"/>
    </source>
</evidence>
<evidence type="ECO:0000256" key="2">
    <source>
        <dbReference type="SAM" id="SignalP"/>
    </source>
</evidence>
<dbReference type="InterPro" id="IPR026444">
    <property type="entry name" value="Secre_tail"/>
</dbReference>
<feature type="signal peptide" evidence="2">
    <location>
        <begin position="1"/>
        <end position="19"/>
    </location>
</feature>
<dbReference type="Proteomes" id="UP001337305">
    <property type="component" value="Unassembled WGS sequence"/>
</dbReference>
<evidence type="ECO:0000313" key="4">
    <source>
        <dbReference type="EMBL" id="MEF3833162.1"/>
    </source>
</evidence>
<gene>
    <name evidence="4" type="ORF">N1F79_08465</name>
</gene>
<dbReference type="NCBIfam" id="TIGR04183">
    <property type="entry name" value="Por_Secre_tail"/>
    <property type="match status" value="1"/>
</dbReference>
<keyword evidence="5" id="KW-1185">Reference proteome</keyword>
<keyword evidence="1 2" id="KW-0732">Signal</keyword>
<dbReference type="Pfam" id="PF18962">
    <property type="entry name" value="Por_Secre_tail"/>
    <property type="match status" value="1"/>
</dbReference>